<organism evidence="7 8">
    <name type="scientific">Streptosporangium vulgare</name>
    <dbReference type="NCBI Taxonomy" id="46190"/>
    <lineage>
        <taxon>Bacteria</taxon>
        <taxon>Bacillati</taxon>
        <taxon>Actinomycetota</taxon>
        <taxon>Actinomycetes</taxon>
        <taxon>Streptosporangiales</taxon>
        <taxon>Streptosporangiaceae</taxon>
        <taxon>Streptosporangium</taxon>
    </lineage>
</organism>
<evidence type="ECO:0000256" key="3">
    <source>
        <dbReference type="ARBA" id="ARBA00023004"/>
    </source>
</evidence>
<reference evidence="7 8" key="1">
    <citation type="submission" date="2024-09" db="EMBL/GenBank/DDBJ databases">
        <authorList>
            <person name="Sun Q."/>
            <person name="Mori K."/>
        </authorList>
    </citation>
    <scope>NUCLEOTIDE SEQUENCE [LARGE SCALE GENOMIC DNA]</scope>
    <source>
        <strain evidence="7 8">JCM 3028</strain>
    </source>
</reference>
<feature type="compositionally biased region" description="Low complexity" evidence="5">
    <location>
        <begin position="198"/>
        <end position="233"/>
    </location>
</feature>
<feature type="region of interest" description="Disordered" evidence="5">
    <location>
        <begin position="198"/>
        <end position="257"/>
    </location>
</feature>
<comment type="caution">
    <text evidence="7">The sequence shown here is derived from an EMBL/GenBank/DDBJ whole genome shotgun (WGS) entry which is preliminary data.</text>
</comment>
<dbReference type="InterPro" id="IPR013785">
    <property type="entry name" value="Aldolase_TIM"/>
</dbReference>
<protein>
    <submittedName>
        <fullName evidence="7">Radical SAM protein</fullName>
    </submittedName>
</protein>
<name>A0ABV5TP97_9ACTN</name>
<evidence type="ECO:0000256" key="2">
    <source>
        <dbReference type="ARBA" id="ARBA00022723"/>
    </source>
</evidence>
<keyword evidence="2" id="KW-0479">Metal-binding</keyword>
<sequence>MDILALRPVPAAGVLMAITRRCPLRCRHCSTGSLPASEEHPGEVFQRFAGTFAAGDGPRLVMLTGGEPLLRPRLARSLAEAAARGGARTMILSGMFFAPRVPPAAGEAVRIPPAIAGAIDAADHFSASLDAFHEEEVPRESVFAVMRALLARGKDLSFHVTGTGPGDPYLRDVTAAVRREFGDRVPMLVGRVRPVGRARATAPGTPSVSAAPAGAASRSAAAGAPTAPVTGPLTGTGTGTGTATARSATGTRTATGTAGSALPCAMAAWPAVGFDGTITACCNQDVVDHRPVPGHLRLGHAGTDDWGTVRERCLESGVLRALRTYGPLWLAGAPPERGYCETCRTLDVPPPARTPATAFVERRVLDLQLAGGGTGFARRYGCPPYDDLVSLGHPERDHDL</sequence>
<accession>A0ABV5TP97</accession>
<gene>
    <name evidence="7" type="ORF">ACFFRH_32685</name>
</gene>
<evidence type="ECO:0000313" key="7">
    <source>
        <dbReference type="EMBL" id="MFB9680265.1"/>
    </source>
</evidence>
<dbReference type="Proteomes" id="UP001589610">
    <property type="component" value="Unassembled WGS sequence"/>
</dbReference>
<dbReference type="InterPro" id="IPR058240">
    <property type="entry name" value="rSAM_sf"/>
</dbReference>
<dbReference type="CDD" id="cd01335">
    <property type="entry name" value="Radical_SAM"/>
    <property type="match status" value="1"/>
</dbReference>
<dbReference type="PROSITE" id="PS51918">
    <property type="entry name" value="RADICAL_SAM"/>
    <property type="match status" value="1"/>
</dbReference>
<dbReference type="Pfam" id="PF04055">
    <property type="entry name" value="Radical_SAM"/>
    <property type="match status" value="1"/>
</dbReference>
<dbReference type="SFLD" id="SFLDS00029">
    <property type="entry name" value="Radical_SAM"/>
    <property type="match status" value="1"/>
</dbReference>
<keyword evidence="3" id="KW-0408">Iron</keyword>
<keyword evidence="1" id="KW-0949">S-adenosyl-L-methionine</keyword>
<dbReference type="InterPro" id="IPR007197">
    <property type="entry name" value="rSAM"/>
</dbReference>
<proteinExistence type="predicted"/>
<dbReference type="SUPFAM" id="SSF102114">
    <property type="entry name" value="Radical SAM enzymes"/>
    <property type="match status" value="1"/>
</dbReference>
<evidence type="ECO:0000256" key="5">
    <source>
        <dbReference type="SAM" id="MobiDB-lite"/>
    </source>
</evidence>
<dbReference type="Gene3D" id="3.20.20.70">
    <property type="entry name" value="Aldolase class I"/>
    <property type="match status" value="1"/>
</dbReference>
<feature type="compositionally biased region" description="Low complexity" evidence="5">
    <location>
        <begin position="241"/>
        <end position="257"/>
    </location>
</feature>
<evidence type="ECO:0000313" key="8">
    <source>
        <dbReference type="Proteomes" id="UP001589610"/>
    </source>
</evidence>
<evidence type="ECO:0000256" key="4">
    <source>
        <dbReference type="ARBA" id="ARBA00023014"/>
    </source>
</evidence>
<evidence type="ECO:0000256" key="1">
    <source>
        <dbReference type="ARBA" id="ARBA00022691"/>
    </source>
</evidence>
<keyword evidence="4" id="KW-0411">Iron-sulfur</keyword>
<dbReference type="EMBL" id="JBHMBS010000021">
    <property type="protein sequence ID" value="MFB9680265.1"/>
    <property type="molecule type" value="Genomic_DNA"/>
</dbReference>
<feature type="domain" description="Radical SAM core" evidence="6">
    <location>
        <begin position="8"/>
        <end position="227"/>
    </location>
</feature>
<evidence type="ECO:0000259" key="6">
    <source>
        <dbReference type="PROSITE" id="PS51918"/>
    </source>
</evidence>
<keyword evidence="8" id="KW-1185">Reference proteome</keyword>
<dbReference type="RefSeq" id="WP_386161280.1">
    <property type="nucleotide sequence ID" value="NZ_JBHMBS010000021.1"/>
</dbReference>